<dbReference type="PATRIC" id="fig|710685.3.peg.2551"/>
<sequence length="111" mass="12503">MTAEHDADMWVTDAVSSGPETGAVVSATMIEAGRLTDEHVGKYLGFHDDRTQLNIPGEIKRIEHHDGPPPSVSIWLRYPEQVVERVGLGKRDDYMRVAPWFQVQLVETITF</sequence>
<name>G8RX94_MYCRN</name>
<gene>
    <name evidence="1" type="ordered locus">MycrhN_2557</name>
</gene>
<dbReference type="HOGENOM" id="CLU_2155580_0_0_11"/>
<organism evidence="1 2">
    <name type="scientific">Mycolicibacterium rhodesiae (strain NBB3)</name>
    <name type="common">Mycobacterium rhodesiae</name>
    <dbReference type="NCBI Taxonomy" id="710685"/>
    <lineage>
        <taxon>Bacteria</taxon>
        <taxon>Bacillati</taxon>
        <taxon>Actinomycetota</taxon>
        <taxon>Actinomycetes</taxon>
        <taxon>Mycobacteriales</taxon>
        <taxon>Mycobacteriaceae</taxon>
        <taxon>Mycolicibacterium</taxon>
    </lineage>
</organism>
<accession>G8RX94</accession>
<keyword evidence="2" id="KW-1185">Reference proteome</keyword>
<proteinExistence type="predicted"/>
<evidence type="ECO:0000313" key="2">
    <source>
        <dbReference type="Proteomes" id="UP000005442"/>
    </source>
</evidence>
<dbReference type="STRING" id="710685.MycrhN_2557"/>
<dbReference type="OrthoDB" id="4753272at2"/>
<evidence type="ECO:0000313" key="1">
    <source>
        <dbReference type="EMBL" id="AEV73142.1"/>
    </source>
</evidence>
<dbReference type="KEGG" id="mrh:MycrhN_2557"/>
<protein>
    <submittedName>
        <fullName evidence="1">Uncharacterized protein</fullName>
    </submittedName>
</protein>
<dbReference type="RefSeq" id="WP_014210952.1">
    <property type="nucleotide sequence ID" value="NC_016604.1"/>
</dbReference>
<dbReference type="AlphaFoldDB" id="G8RX94"/>
<dbReference type="EMBL" id="CP003169">
    <property type="protein sequence ID" value="AEV73142.1"/>
    <property type="molecule type" value="Genomic_DNA"/>
</dbReference>
<reference evidence="1 2" key="1">
    <citation type="submission" date="2011-12" db="EMBL/GenBank/DDBJ databases">
        <title>Complete sequence of Mycobacterium rhodesiae NBB3.</title>
        <authorList>
            <consortium name="US DOE Joint Genome Institute"/>
            <person name="Lucas S."/>
            <person name="Han J."/>
            <person name="Lapidus A."/>
            <person name="Cheng J.-F."/>
            <person name="Goodwin L."/>
            <person name="Pitluck S."/>
            <person name="Peters L."/>
            <person name="Mikhailova N."/>
            <person name="Gu W."/>
            <person name="Detter J.C."/>
            <person name="Han C."/>
            <person name="Tapia R."/>
            <person name="Land M."/>
            <person name="Hauser L."/>
            <person name="Kyrpides N."/>
            <person name="Ivanova N."/>
            <person name="Pagani I."/>
            <person name="Mattes T."/>
            <person name="Holmes A."/>
            <person name="Rutledge P."/>
            <person name="Paulsen I."/>
            <person name="Coleman N."/>
            <person name="Woyke T."/>
        </authorList>
    </citation>
    <scope>NUCLEOTIDE SEQUENCE [LARGE SCALE GENOMIC DNA]</scope>
    <source>
        <strain evidence="1 2">NBB3</strain>
    </source>
</reference>
<dbReference type="Proteomes" id="UP000005442">
    <property type="component" value="Chromosome"/>
</dbReference>